<proteinExistence type="predicted"/>
<feature type="region of interest" description="Disordered" evidence="1">
    <location>
        <begin position="1"/>
        <end position="97"/>
    </location>
</feature>
<dbReference type="EMBL" id="JAACXV010014224">
    <property type="protein sequence ID" value="KAF7269454.1"/>
    <property type="molecule type" value="Genomic_DNA"/>
</dbReference>
<feature type="compositionally biased region" description="Basic residues" evidence="1">
    <location>
        <begin position="77"/>
        <end position="86"/>
    </location>
</feature>
<evidence type="ECO:0000256" key="1">
    <source>
        <dbReference type="SAM" id="MobiDB-lite"/>
    </source>
</evidence>
<gene>
    <name evidence="2" type="ORF">GWI33_017505</name>
</gene>
<feature type="compositionally biased region" description="Basic and acidic residues" evidence="1">
    <location>
        <begin position="31"/>
        <end position="47"/>
    </location>
</feature>
<dbReference type="Proteomes" id="UP000625711">
    <property type="component" value="Unassembled WGS sequence"/>
</dbReference>
<reference evidence="2" key="1">
    <citation type="submission" date="2020-08" db="EMBL/GenBank/DDBJ databases">
        <title>Genome sequencing and assembly of the red palm weevil Rhynchophorus ferrugineus.</title>
        <authorList>
            <person name="Dias G.B."/>
            <person name="Bergman C.M."/>
            <person name="Manee M."/>
        </authorList>
    </citation>
    <scope>NUCLEOTIDE SEQUENCE</scope>
    <source>
        <strain evidence="2">AA-2017</strain>
        <tissue evidence="2">Whole larva</tissue>
    </source>
</reference>
<protein>
    <submittedName>
        <fullName evidence="2">Uncharacterized protein</fullName>
    </submittedName>
</protein>
<dbReference type="AlphaFoldDB" id="A0A834HWL1"/>
<sequence>MSIRELKVPYKKKKTVANHRGPSLTKKRRSWRIDGIKINENKKKEKNAPSPLSCRSFVLATRPKQSDTTTQRSVPRSGHRRRTRTRRGGEDTGEGASGFLHTRIRGLLPPLREMDEKQQEIPDEFKLDFFASKKLLRCGRCCTSSKQRTELMVTASGNDRSLGVKIQIERI</sequence>
<comment type="caution">
    <text evidence="2">The sequence shown here is derived from an EMBL/GenBank/DDBJ whole genome shotgun (WGS) entry which is preliminary data.</text>
</comment>
<keyword evidence="3" id="KW-1185">Reference proteome</keyword>
<name>A0A834HWL1_RHYFE</name>
<evidence type="ECO:0000313" key="3">
    <source>
        <dbReference type="Proteomes" id="UP000625711"/>
    </source>
</evidence>
<accession>A0A834HWL1</accession>
<evidence type="ECO:0000313" key="2">
    <source>
        <dbReference type="EMBL" id="KAF7269454.1"/>
    </source>
</evidence>
<organism evidence="2 3">
    <name type="scientific">Rhynchophorus ferrugineus</name>
    <name type="common">Red palm weevil</name>
    <name type="synonym">Curculio ferrugineus</name>
    <dbReference type="NCBI Taxonomy" id="354439"/>
    <lineage>
        <taxon>Eukaryota</taxon>
        <taxon>Metazoa</taxon>
        <taxon>Ecdysozoa</taxon>
        <taxon>Arthropoda</taxon>
        <taxon>Hexapoda</taxon>
        <taxon>Insecta</taxon>
        <taxon>Pterygota</taxon>
        <taxon>Neoptera</taxon>
        <taxon>Endopterygota</taxon>
        <taxon>Coleoptera</taxon>
        <taxon>Polyphaga</taxon>
        <taxon>Cucujiformia</taxon>
        <taxon>Curculionidae</taxon>
        <taxon>Dryophthorinae</taxon>
        <taxon>Rhynchophorus</taxon>
    </lineage>
</organism>